<dbReference type="Proteomes" id="UP000599312">
    <property type="component" value="Unassembled WGS sequence"/>
</dbReference>
<keyword evidence="2" id="KW-1185">Reference proteome</keyword>
<dbReference type="EMBL" id="JADQDO010000003">
    <property type="protein sequence ID" value="MBF9233410.1"/>
    <property type="molecule type" value="Genomic_DNA"/>
</dbReference>
<evidence type="ECO:0000313" key="2">
    <source>
        <dbReference type="Proteomes" id="UP000599312"/>
    </source>
</evidence>
<gene>
    <name evidence="1" type="ORF">I2H38_08455</name>
</gene>
<organism evidence="1 2">
    <name type="scientific">Microvirga alba</name>
    <dbReference type="NCBI Taxonomy" id="2791025"/>
    <lineage>
        <taxon>Bacteria</taxon>
        <taxon>Pseudomonadati</taxon>
        <taxon>Pseudomonadota</taxon>
        <taxon>Alphaproteobacteria</taxon>
        <taxon>Hyphomicrobiales</taxon>
        <taxon>Methylobacteriaceae</taxon>
        <taxon>Microvirga</taxon>
    </lineage>
</organism>
<comment type="caution">
    <text evidence="1">The sequence shown here is derived from an EMBL/GenBank/DDBJ whole genome shotgun (WGS) entry which is preliminary data.</text>
</comment>
<sequence>MASKDFIRQLEGYGLTTANILYRMPDHPTFLQTYIWQDYDLAPRFPVLLKFLDFWQRELAGPLYSVRVSHSQLIRPAEFRAIEGEINLH</sequence>
<dbReference type="Pfam" id="PF06233">
    <property type="entry name" value="Usg"/>
    <property type="match status" value="1"/>
</dbReference>
<protein>
    <submittedName>
        <fullName evidence="1">Usg protein</fullName>
    </submittedName>
</protein>
<name>A0A931BTA7_9HYPH</name>
<proteinExistence type="predicted"/>
<evidence type="ECO:0000313" key="1">
    <source>
        <dbReference type="EMBL" id="MBF9233410.1"/>
    </source>
</evidence>
<accession>A0A931BTA7</accession>
<reference evidence="1" key="1">
    <citation type="submission" date="2020-11" db="EMBL/GenBank/DDBJ databases">
        <authorList>
            <person name="Kim M.K."/>
        </authorList>
    </citation>
    <scope>NUCLEOTIDE SEQUENCE</scope>
    <source>
        <strain evidence="1">BT350</strain>
    </source>
</reference>
<dbReference type="AlphaFoldDB" id="A0A931BTA7"/>
<dbReference type="RefSeq" id="WP_196271417.1">
    <property type="nucleotide sequence ID" value="NZ_JADQDO010000003.1"/>
</dbReference>
<dbReference type="InterPro" id="IPR009354">
    <property type="entry name" value="Usg"/>
</dbReference>